<dbReference type="GO" id="GO:0009423">
    <property type="term" value="P:chorismate biosynthetic process"/>
    <property type="evidence" value="ECO:0007669"/>
    <property type="project" value="TreeGrafter"/>
</dbReference>
<dbReference type="InterPro" id="IPR013708">
    <property type="entry name" value="Shikimate_DH-bd_N"/>
</dbReference>
<dbReference type="SUPFAM" id="SSF51735">
    <property type="entry name" value="NAD(P)-binding Rossmann-fold domains"/>
    <property type="match status" value="1"/>
</dbReference>
<dbReference type="AlphaFoldDB" id="A0A6J6FM52"/>
<organism evidence="2">
    <name type="scientific">freshwater metagenome</name>
    <dbReference type="NCBI Taxonomy" id="449393"/>
    <lineage>
        <taxon>unclassified sequences</taxon>
        <taxon>metagenomes</taxon>
        <taxon>ecological metagenomes</taxon>
    </lineage>
</organism>
<dbReference type="GO" id="GO:0005829">
    <property type="term" value="C:cytosol"/>
    <property type="evidence" value="ECO:0007669"/>
    <property type="project" value="TreeGrafter"/>
</dbReference>
<proteinExistence type="predicted"/>
<feature type="domain" description="Shikimate dehydrogenase substrate binding N-terminal" evidence="1">
    <location>
        <begin position="10"/>
        <end position="91"/>
    </location>
</feature>
<dbReference type="EMBL" id="CAEZUI010000006">
    <property type="protein sequence ID" value="CAB4588215.1"/>
    <property type="molecule type" value="Genomic_DNA"/>
</dbReference>
<evidence type="ECO:0000313" key="2">
    <source>
        <dbReference type="EMBL" id="CAB4588215.1"/>
    </source>
</evidence>
<dbReference type="InterPro" id="IPR036291">
    <property type="entry name" value="NAD(P)-bd_dom_sf"/>
</dbReference>
<dbReference type="GO" id="GO:0019632">
    <property type="term" value="P:shikimate metabolic process"/>
    <property type="evidence" value="ECO:0007669"/>
    <property type="project" value="TreeGrafter"/>
</dbReference>
<name>A0A6J6FM52_9ZZZZ</name>
<sequence>MSKKVIRGAVIGSPITHSLSPLLHKEALKHLGISATYEPIEVKEGELDTFFQSRSVDFDYFSITMPLKEEALSLNVCTDSLSTRVQTANTLYKTGQEWHLTTTDGRGFVESLAVQGFNSFQSVLVLGAGGTARAVVGALDGISENITVLGRTSTRRSTLEAAIKESNFEYLRWNDSIDFSLYDLVVNTTPAGAADLIADALSGAGAGLLFDIIYNPWPTHLASRWKDSGGQVVSGLEMLLFQGIAQLELVLGYDLDHQALAHHLRQKLLNAVK</sequence>
<dbReference type="Pfam" id="PF08501">
    <property type="entry name" value="Shikimate_dh_N"/>
    <property type="match status" value="1"/>
</dbReference>
<reference evidence="2" key="1">
    <citation type="submission" date="2020-05" db="EMBL/GenBank/DDBJ databases">
        <authorList>
            <person name="Chiriac C."/>
            <person name="Salcher M."/>
            <person name="Ghai R."/>
            <person name="Kavagutti S V."/>
        </authorList>
    </citation>
    <scope>NUCLEOTIDE SEQUENCE</scope>
</reference>
<dbReference type="GO" id="GO:0004764">
    <property type="term" value="F:shikimate 3-dehydrogenase (NADP+) activity"/>
    <property type="evidence" value="ECO:0007669"/>
    <property type="project" value="InterPro"/>
</dbReference>
<dbReference type="GO" id="GO:0050661">
    <property type="term" value="F:NADP binding"/>
    <property type="evidence" value="ECO:0007669"/>
    <property type="project" value="TreeGrafter"/>
</dbReference>
<dbReference type="PANTHER" id="PTHR21089:SF1">
    <property type="entry name" value="BIFUNCTIONAL 3-DEHYDROQUINATE DEHYDRATASE_SHIKIMATE DEHYDROGENASE, CHLOROPLASTIC"/>
    <property type="match status" value="1"/>
</dbReference>
<dbReference type="InterPro" id="IPR022893">
    <property type="entry name" value="Shikimate_DH_fam"/>
</dbReference>
<protein>
    <submittedName>
        <fullName evidence="2">Unannotated protein</fullName>
    </submittedName>
</protein>
<dbReference type="PANTHER" id="PTHR21089">
    <property type="entry name" value="SHIKIMATE DEHYDROGENASE"/>
    <property type="match status" value="1"/>
</dbReference>
<dbReference type="Gene3D" id="3.40.50.720">
    <property type="entry name" value="NAD(P)-binding Rossmann-like Domain"/>
    <property type="match status" value="1"/>
</dbReference>
<dbReference type="Gene3D" id="3.40.50.10860">
    <property type="entry name" value="Leucine Dehydrogenase, chain A, domain 1"/>
    <property type="match status" value="1"/>
</dbReference>
<dbReference type="InterPro" id="IPR046346">
    <property type="entry name" value="Aminoacid_DH-like_N_sf"/>
</dbReference>
<evidence type="ECO:0000259" key="1">
    <source>
        <dbReference type="Pfam" id="PF08501"/>
    </source>
</evidence>
<dbReference type="SUPFAM" id="SSF53223">
    <property type="entry name" value="Aminoacid dehydrogenase-like, N-terminal domain"/>
    <property type="match status" value="1"/>
</dbReference>
<accession>A0A6J6FM52</accession>
<gene>
    <name evidence="2" type="ORF">UFOPK1807_00111</name>
</gene>
<dbReference type="CDD" id="cd01065">
    <property type="entry name" value="NAD_bind_Shikimate_DH"/>
    <property type="match status" value="1"/>
</dbReference>